<protein>
    <submittedName>
        <fullName evidence="1">Uncharacterized protein</fullName>
    </submittedName>
</protein>
<dbReference type="EMBL" id="GBXM01079863">
    <property type="protein sequence ID" value="JAH28714.1"/>
    <property type="molecule type" value="Transcribed_RNA"/>
</dbReference>
<organism evidence="1">
    <name type="scientific">Anguilla anguilla</name>
    <name type="common">European freshwater eel</name>
    <name type="synonym">Muraena anguilla</name>
    <dbReference type="NCBI Taxonomy" id="7936"/>
    <lineage>
        <taxon>Eukaryota</taxon>
        <taxon>Metazoa</taxon>
        <taxon>Chordata</taxon>
        <taxon>Craniata</taxon>
        <taxon>Vertebrata</taxon>
        <taxon>Euteleostomi</taxon>
        <taxon>Actinopterygii</taxon>
        <taxon>Neopterygii</taxon>
        <taxon>Teleostei</taxon>
        <taxon>Anguilliformes</taxon>
        <taxon>Anguillidae</taxon>
        <taxon>Anguilla</taxon>
    </lineage>
</organism>
<proteinExistence type="predicted"/>
<dbReference type="AlphaFoldDB" id="A0A0E9RHW9"/>
<accession>A0A0E9RHW9</accession>
<reference evidence="1" key="1">
    <citation type="submission" date="2014-11" db="EMBL/GenBank/DDBJ databases">
        <authorList>
            <person name="Amaro Gonzalez C."/>
        </authorList>
    </citation>
    <scope>NUCLEOTIDE SEQUENCE</scope>
</reference>
<reference evidence="1" key="2">
    <citation type="journal article" date="2015" name="Fish Shellfish Immunol.">
        <title>Early steps in the European eel (Anguilla anguilla)-Vibrio vulnificus interaction in the gills: Role of the RtxA13 toxin.</title>
        <authorList>
            <person name="Callol A."/>
            <person name="Pajuelo D."/>
            <person name="Ebbesson L."/>
            <person name="Teles M."/>
            <person name="MacKenzie S."/>
            <person name="Amaro C."/>
        </authorList>
    </citation>
    <scope>NUCLEOTIDE SEQUENCE</scope>
</reference>
<sequence>MSSDPIGCFATEHCLLITQYTQSVFL</sequence>
<name>A0A0E9RHW9_ANGAN</name>
<evidence type="ECO:0000313" key="1">
    <source>
        <dbReference type="EMBL" id="JAH28714.1"/>
    </source>
</evidence>